<dbReference type="EMBL" id="WURB01000024">
    <property type="protein sequence ID" value="MXQ13988.1"/>
    <property type="molecule type" value="Genomic_DNA"/>
</dbReference>
<proteinExistence type="predicted"/>
<sequence length="51" mass="5594">MKAPDISIAIGLIDQADFYLRERDSPARNGRIVQTLSPRPTLSKMPVVALA</sequence>
<organism evidence="1 2">
    <name type="scientific">Microvirga makkahensis</name>
    <dbReference type="NCBI Taxonomy" id="1128670"/>
    <lineage>
        <taxon>Bacteria</taxon>
        <taxon>Pseudomonadati</taxon>
        <taxon>Pseudomonadota</taxon>
        <taxon>Alphaproteobacteria</taxon>
        <taxon>Hyphomicrobiales</taxon>
        <taxon>Methylobacteriaceae</taxon>
        <taxon>Microvirga</taxon>
    </lineage>
</organism>
<keyword evidence="2" id="KW-1185">Reference proteome</keyword>
<dbReference type="Proteomes" id="UP000436483">
    <property type="component" value="Unassembled WGS sequence"/>
</dbReference>
<evidence type="ECO:0000313" key="1">
    <source>
        <dbReference type="EMBL" id="MXQ13988.1"/>
    </source>
</evidence>
<reference evidence="1 2" key="1">
    <citation type="submission" date="2019-12" db="EMBL/GenBank/DDBJ databases">
        <authorList>
            <person name="Yuan C.-G."/>
        </authorList>
    </citation>
    <scope>NUCLEOTIDE SEQUENCE [LARGE SCALE GENOMIC DNA]</scope>
    <source>
        <strain evidence="1 2">KCTC 23863</strain>
    </source>
</reference>
<protein>
    <submittedName>
        <fullName evidence="1">Uncharacterized protein</fullName>
    </submittedName>
</protein>
<dbReference type="RefSeq" id="WP_160887492.1">
    <property type="nucleotide sequence ID" value="NZ_WURB01000024.1"/>
</dbReference>
<gene>
    <name evidence="1" type="ORF">GR328_21505</name>
</gene>
<name>A0A7X3MVG7_9HYPH</name>
<comment type="caution">
    <text evidence="1">The sequence shown here is derived from an EMBL/GenBank/DDBJ whole genome shotgun (WGS) entry which is preliminary data.</text>
</comment>
<dbReference type="AlphaFoldDB" id="A0A7X3MVG7"/>
<evidence type="ECO:0000313" key="2">
    <source>
        <dbReference type="Proteomes" id="UP000436483"/>
    </source>
</evidence>
<reference evidence="1 2" key="2">
    <citation type="submission" date="2020-01" db="EMBL/GenBank/DDBJ databases">
        <title>Microvirga sp. nov., an arsenate reduction bacterium isolated from Tibet hotspring sediments.</title>
        <authorList>
            <person name="Xian W.-D."/>
            <person name="Li W.-J."/>
        </authorList>
    </citation>
    <scope>NUCLEOTIDE SEQUENCE [LARGE SCALE GENOMIC DNA]</scope>
    <source>
        <strain evidence="1 2">KCTC 23863</strain>
    </source>
</reference>
<accession>A0A7X3MVG7</accession>